<dbReference type="OrthoDB" id="2266637at2759"/>
<name>A0A507DGD4_9FUNG</name>
<protein>
    <recommendedName>
        <fullName evidence="1">Tc1-like transposase DDE domain-containing protein</fullName>
    </recommendedName>
</protein>
<feature type="domain" description="Tc1-like transposase DDE" evidence="1">
    <location>
        <begin position="228"/>
        <end position="365"/>
    </location>
</feature>
<dbReference type="GO" id="GO:0003676">
    <property type="term" value="F:nucleic acid binding"/>
    <property type="evidence" value="ECO:0007669"/>
    <property type="project" value="InterPro"/>
</dbReference>
<dbReference type="NCBIfam" id="NF033545">
    <property type="entry name" value="transpos_IS630"/>
    <property type="match status" value="1"/>
</dbReference>
<evidence type="ECO:0000313" key="3">
    <source>
        <dbReference type="Proteomes" id="UP000320333"/>
    </source>
</evidence>
<dbReference type="AlphaFoldDB" id="A0A507DGD4"/>
<keyword evidence="3" id="KW-1185">Reference proteome</keyword>
<dbReference type="PANTHER" id="PTHR46564:SF1">
    <property type="entry name" value="TRANSPOSASE"/>
    <property type="match status" value="1"/>
</dbReference>
<dbReference type="InterPro" id="IPR036397">
    <property type="entry name" value="RNaseH_sf"/>
</dbReference>
<dbReference type="EMBL" id="QEAP01001169">
    <property type="protein sequence ID" value="TPX50395.1"/>
    <property type="molecule type" value="Genomic_DNA"/>
</dbReference>
<evidence type="ECO:0000313" key="2">
    <source>
        <dbReference type="EMBL" id="TPX50395.1"/>
    </source>
</evidence>
<dbReference type="InterPro" id="IPR038717">
    <property type="entry name" value="Tc1-like_DDE_dom"/>
</dbReference>
<dbReference type="STRING" id="246404.A0A507DGD4"/>
<dbReference type="PANTHER" id="PTHR46564">
    <property type="entry name" value="TRANSPOSASE"/>
    <property type="match status" value="1"/>
</dbReference>
<dbReference type="Gene3D" id="3.30.420.10">
    <property type="entry name" value="Ribonuclease H-like superfamily/Ribonuclease H"/>
    <property type="match status" value="1"/>
</dbReference>
<dbReference type="Proteomes" id="UP000320333">
    <property type="component" value="Unassembled WGS sequence"/>
</dbReference>
<reference evidence="2 3" key="1">
    <citation type="journal article" date="2019" name="Sci. Rep.">
        <title>Comparative genomics of chytrid fungi reveal insights into the obligate biotrophic and pathogenic lifestyle of Synchytrium endobioticum.</title>
        <authorList>
            <person name="van de Vossenberg B.T.L.H."/>
            <person name="Warris S."/>
            <person name="Nguyen H.D.T."/>
            <person name="van Gent-Pelzer M.P.E."/>
            <person name="Joly D.L."/>
            <person name="van de Geest H.C."/>
            <person name="Bonants P.J.M."/>
            <person name="Smith D.S."/>
            <person name="Levesque C.A."/>
            <person name="van der Lee T.A.J."/>
        </authorList>
    </citation>
    <scope>NUCLEOTIDE SEQUENCE [LARGE SCALE GENOMIC DNA]</scope>
    <source>
        <strain evidence="2 3">CBS 675.73</strain>
    </source>
</reference>
<accession>A0A507DGD4</accession>
<comment type="caution">
    <text evidence="2">The sequence shown here is derived from an EMBL/GenBank/DDBJ whole genome shotgun (WGS) entry which is preliminary data.</text>
</comment>
<sequence>MLNLDSASGLLGNHLAFAQITCIPTTWSGIDGGRITSAVPVVYTTPPIEHTLYATHNLLSVNYILTKNKYSVLFDHSNMSASIGLSMGRIVHPDALLWCIIYAITDGDKFDEDVGYIQSIQYGQESIHQYRWLFQNCGQSKVGGKHFELLIYLSGSHHQHLQALLQIRKDLYLEELVKEMEMATGQKVSIATMWQCLRRLRLTKKAVECNEHERLKFLLFIGQFEAEQLVFADESAVNRKTLERNWGWNYVGRRAAHHAPFVRGKKHSVVAAISLDGYVSFSVIDGSLDSITFMSWLEEDLLPNMNPFPGTNGVLVLDNAAIHKHPSVLELCKKVGVLLIFLPPYSPDYNLIEQSFFLAKSYLCHHKERLIHERQEDAIYEACMTIQAERVLSCFRTCNYV</sequence>
<gene>
    <name evidence="2" type="ORF">CcCBS67573_g10096</name>
</gene>
<dbReference type="Pfam" id="PF13358">
    <property type="entry name" value="DDE_3"/>
    <property type="match status" value="1"/>
</dbReference>
<organism evidence="2 3">
    <name type="scientific">Chytriomyces confervae</name>
    <dbReference type="NCBI Taxonomy" id="246404"/>
    <lineage>
        <taxon>Eukaryota</taxon>
        <taxon>Fungi</taxon>
        <taxon>Fungi incertae sedis</taxon>
        <taxon>Chytridiomycota</taxon>
        <taxon>Chytridiomycota incertae sedis</taxon>
        <taxon>Chytridiomycetes</taxon>
        <taxon>Chytridiales</taxon>
        <taxon>Chytriomycetaceae</taxon>
        <taxon>Chytriomyces</taxon>
    </lineage>
</organism>
<evidence type="ECO:0000259" key="1">
    <source>
        <dbReference type="Pfam" id="PF13358"/>
    </source>
</evidence>
<proteinExistence type="predicted"/>
<dbReference type="InterPro" id="IPR047655">
    <property type="entry name" value="Transpos_IS630-like"/>
</dbReference>